<feature type="domain" description="PiggyBac transposable element-derived protein" evidence="1">
    <location>
        <begin position="1"/>
        <end position="167"/>
    </location>
</feature>
<dbReference type="PANTHER" id="PTHR46599:SF3">
    <property type="entry name" value="PIGGYBAC TRANSPOSABLE ELEMENT-DERIVED PROTEIN 4"/>
    <property type="match status" value="1"/>
</dbReference>
<dbReference type="EMBL" id="JACVVK020000016">
    <property type="protein sequence ID" value="KAK7504138.1"/>
    <property type="molecule type" value="Genomic_DNA"/>
</dbReference>
<evidence type="ECO:0000313" key="2">
    <source>
        <dbReference type="EMBL" id="KAK7504138.1"/>
    </source>
</evidence>
<keyword evidence="3" id="KW-1185">Reference proteome</keyword>
<dbReference type="PANTHER" id="PTHR46599">
    <property type="entry name" value="PIGGYBAC TRANSPOSABLE ELEMENT-DERIVED PROTEIN 4"/>
    <property type="match status" value="1"/>
</dbReference>
<reference evidence="2 3" key="1">
    <citation type="journal article" date="2023" name="Sci. Data">
        <title>Genome assembly of the Korean intertidal mud-creeper Batillaria attramentaria.</title>
        <authorList>
            <person name="Patra A.K."/>
            <person name="Ho P.T."/>
            <person name="Jun S."/>
            <person name="Lee S.J."/>
            <person name="Kim Y."/>
            <person name="Won Y.J."/>
        </authorList>
    </citation>
    <scope>NUCLEOTIDE SEQUENCE [LARGE SCALE GENOMIC DNA]</scope>
    <source>
        <strain evidence="2">Wonlab-2016</strain>
    </source>
</reference>
<evidence type="ECO:0000259" key="1">
    <source>
        <dbReference type="Pfam" id="PF13843"/>
    </source>
</evidence>
<accession>A0ABD0LYP3</accession>
<dbReference type="InterPro" id="IPR029526">
    <property type="entry name" value="PGBD"/>
</dbReference>
<sequence>MRLVSSLRGQGYHVYFDNFYSTVQLAEDLRNQDTLCCGTLLTNRKGVPLSFKDSKAFAKNRRGEVRWKTQGNVVFLQCLDNKPVTLISTVHTKANLSGFVKRRTKVQGRYRPIHVRQPKVVDDYNINMSGVDRSDQPINKYETLRKTNRWWKTLFFHFLDVAKVNSYILLTGDKRTRTSKNSSDLQHSVS</sequence>
<comment type="caution">
    <text evidence="2">The sequence shown here is derived from an EMBL/GenBank/DDBJ whole genome shotgun (WGS) entry which is preliminary data.</text>
</comment>
<protein>
    <recommendedName>
        <fullName evidence="1">PiggyBac transposable element-derived protein domain-containing protein</fullName>
    </recommendedName>
</protein>
<proteinExistence type="predicted"/>
<dbReference type="Proteomes" id="UP001519460">
    <property type="component" value="Unassembled WGS sequence"/>
</dbReference>
<gene>
    <name evidence="2" type="ORF">BaRGS_00004442</name>
</gene>
<dbReference type="Pfam" id="PF13843">
    <property type="entry name" value="DDE_Tnp_1_7"/>
    <property type="match status" value="1"/>
</dbReference>
<name>A0ABD0LYP3_9CAEN</name>
<dbReference type="AlphaFoldDB" id="A0ABD0LYP3"/>
<evidence type="ECO:0000313" key="3">
    <source>
        <dbReference type="Proteomes" id="UP001519460"/>
    </source>
</evidence>
<organism evidence="2 3">
    <name type="scientific">Batillaria attramentaria</name>
    <dbReference type="NCBI Taxonomy" id="370345"/>
    <lineage>
        <taxon>Eukaryota</taxon>
        <taxon>Metazoa</taxon>
        <taxon>Spiralia</taxon>
        <taxon>Lophotrochozoa</taxon>
        <taxon>Mollusca</taxon>
        <taxon>Gastropoda</taxon>
        <taxon>Caenogastropoda</taxon>
        <taxon>Sorbeoconcha</taxon>
        <taxon>Cerithioidea</taxon>
        <taxon>Batillariidae</taxon>
        <taxon>Batillaria</taxon>
    </lineage>
</organism>